<gene>
    <name evidence="4" type="ordered locus">Npun_BF151</name>
</gene>
<sequence length="471" mass="49853">MPPKHLKQSGCLPGKLPLPNIFTTILLMLLLIGCQGKDPTATETPPIVSLPIVDVQRQDIPVVVNIRGTVSASPNANAKVSPAVAGKLVAVTVVSGQQVTKGQIIARLDNRQNLDQVNQVTAALRSAQAGVAQARTNLELAQKNFARSRRLYNEALNPTQKATDPGIQGARGGVAQAQSNLILAQNNLQRQQQLFKEGITPKKDLIAAQNQIETAQGALVTAQAAVQQVAPDKDVIAAQSQVETAKAQLAAAIAQEKQANASRDQAQTQLSFTDIRSPITGIVANRFLNNSDTTDPNTPVIQVVNLSKVIVNGNINADKKANIRVGQSAKVLSLTGSSYSGVVTAVSPIVDPQSNTWNIQIRVENSGGQLKENQIVTASITTDIHKAAITVPQTALVPDPENPNGRMVYTVKAGKLERKKVQIGIQQSDLLSGDRSASRVEIVSGLMGDKKVVAKGAYGLADGTAIQEVKQ</sequence>
<dbReference type="OrthoDB" id="106087at2"/>
<dbReference type="SUPFAM" id="SSF111369">
    <property type="entry name" value="HlyD-like secretion proteins"/>
    <property type="match status" value="2"/>
</dbReference>
<reference evidence="5" key="1">
    <citation type="submission" date="2008-04" db="EMBL/GenBank/DDBJ databases">
        <title>Complete sequence of plasmid 2 of Nostoc punctiforme ATCC 29133.</title>
        <authorList>
            <consortium name="US DOE Joint Genome Institute"/>
            <person name="Copeland A."/>
            <person name="Lucas S."/>
            <person name="Lapidus A."/>
            <person name="Glavina del Rio T."/>
            <person name="Dalin E."/>
            <person name="Tice H."/>
            <person name="Pitluck S."/>
            <person name="Chain P."/>
            <person name="Malfatti S."/>
            <person name="Shin M."/>
            <person name="Vergez L."/>
            <person name="Schmutz J."/>
            <person name="Larimer F."/>
            <person name="Land M."/>
            <person name="Hauser L."/>
            <person name="Kyrpides N."/>
            <person name="Kim E."/>
            <person name="Meeks J.C."/>
            <person name="Elhai J."/>
            <person name="Campbell E.L."/>
            <person name="Thiel T."/>
            <person name="Longmire J."/>
            <person name="Potts M."/>
            <person name="Atlas R."/>
        </authorList>
    </citation>
    <scope>NUCLEOTIDE SEQUENCE [LARGE SCALE GENOMIC DNA]</scope>
    <source>
        <strain evidence="5">ATCC 29133 / PCC 73102</strain>
        <plasmid evidence="5">Plasmid pNPUN02</plasmid>
    </source>
</reference>
<feature type="domain" description="CzcB-like alpha-helical hairpin" evidence="2">
    <location>
        <begin position="170"/>
        <end position="225"/>
    </location>
</feature>
<dbReference type="PANTHER" id="PTHR30469">
    <property type="entry name" value="MULTIDRUG RESISTANCE PROTEIN MDTA"/>
    <property type="match status" value="1"/>
</dbReference>
<dbReference type="Gene3D" id="2.40.30.170">
    <property type="match status" value="1"/>
</dbReference>
<dbReference type="Pfam" id="PF25893">
    <property type="entry name" value="HH_CzcB"/>
    <property type="match status" value="1"/>
</dbReference>
<dbReference type="HOGENOM" id="CLU_018816_1_2_3"/>
<keyword evidence="5" id="KW-1185">Reference proteome</keyword>
<dbReference type="PhylomeDB" id="B2JBH5"/>
<dbReference type="KEGG" id="npu:Npun_BF151"/>
<name>B2JBH5_NOSP7</name>
<dbReference type="InterPro" id="IPR058792">
    <property type="entry name" value="Beta-barrel_RND_2"/>
</dbReference>
<dbReference type="Pfam" id="PF25954">
    <property type="entry name" value="Beta-barrel_RND_2"/>
    <property type="match status" value="1"/>
</dbReference>
<dbReference type="GO" id="GO:1990281">
    <property type="term" value="C:efflux pump complex"/>
    <property type="evidence" value="ECO:0007669"/>
    <property type="project" value="TreeGrafter"/>
</dbReference>
<dbReference type="Proteomes" id="UP000001191">
    <property type="component" value="Plasmid pNPUN02"/>
</dbReference>
<keyword evidence="4" id="KW-0614">Plasmid</keyword>
<dbReference type="InterPro" id="IPR058648">
    <property type="entry name" value="HH_CzcB-like"/>
</dbReference>
<evidence type="ECO:0000256" key="1">
    <source>
        <dbReference type="ARBA" id="ARBA00009477"/>
    </source>
</evidence>
<dbReference type="PROSITE" id="PS51257">
    <property type="entry name" value="PROKAR_LIPOPROTEIN"/>
    <property type="match status" value="1"/>
</dbReference>
<protein>
    <submittedName>
        <fullName evidence="4">Efflux transporter, RND family, MFP subunit</fullName>
    </submittedName>
</protein>
<dbReference type="Gene3D" id="2.40.50.100">
    <property type="match status" value="2"/>
</dbReference>
<evidence type="ECO:0000313" key="4">
    <source>
        <dbReference type="EMBL" id="ACC85279.1"/>
    </source>
</evidence>
<dbReference type="Gene3D" id="2.40.420.20">
    <property type="match status" value="1"/>
</dbReference>
<dbReference type="InterPro" id="IPR006143">
    <property type="entry name" value="RND_pump_MFP"/>
</dbReference>
<dbReference type="NCBIfam" id="TIGR01730">
    <property type="entry name" value="RND_mfp"/>
    <property type="match status" value="1"/>
</dbReference>
<dbReference type="EMBL" id="CP001039">
    <property type="protein sequence ID" value="ACC85279.1"/>
    <property type="molecule type" value="Genomic_DNA"/>
</dbReference>
<evidence type="ECO:0000259" key="2">
    <source>
        <dbReference type="Pfam" id="PF25893"/>
    </source>
</evidence>
<evidence type="ECO:0000259" key="3">
    <source>
        <dbReference type="Pfam" id="PF25954"/>
    </source>
</evidence>
<comment type="similarity">
    <text evidence="1">Belongs to the membrane fusion protein (MFP) (TC 8.A.1) family.</text>
</comment>
<proteinExistence type="inferred from homology"/>
<evidence type="ECO:0000313" key="5">
    <source>
        <dbReference type="Proteomes" id="UP000001191"/>
    </source>
</evidence>
<dbReference type="GO" id="GO:0015562">
    <property type="term" value="F:efflux transmembrane transporter activity"/>
    <property type="evidence" value="ECO:0007669"/>
    <property type="project" value="TreeGrafter"/>
</dbReference>
<dbReference type="AlphaFoldDB" id="B2JBH5"/>
<accession>B2JBH5</accession>
<feature type="domain" description="CusB-like beta-barrel" evidence="3">
    <location>
        <begin position="321"/>
        <end position="381"/>
    </location>
</feature>
<dbReference type="EnsemblBacteria" id="ACC85279">
    <property type="protein sequence ID" value="ACC85279"/>
    <property type="gene ID" value="Npun_BF151"/>
</dbReference>
<dbReference type="Gene3D" id="1.10.287.470">
    <property type="entry name" value="Helix hairpin bin"/>
    <property type="match status" value="3"/>
</dbReference>
<geneLocation type="plasmid" evidence="4 5">
    <name>pNPUN02</name>
</geneLocation>
<organism evidence="4 5">
    <name type="scientific">Nostoc punctiforme (strain ATCC 29133 / PCC 73102)</name>
    <dbReference type="NCBI Taxonomy" id="63737"/>
    <lineage>
        <taxon>Bacteria</taxon>
        <taxon>Bacillati</taxon>
        <taxon>Cyanobacteriota</taxon>
        <taxon>Cyanophyceae</taxon>
        <taxon>Nostocales</taxon>
        <taxon>Nostocaceae</taxon>
        <taxon>Nostoc</taxon>
    </lineage>
</organism>